<evidence type="ECO:0000313" key="3">
    <source>
        <dbReference type="Proteomes" id="UP000248584"/>
    </source>
</evidence>
<name>A0ABX5PW51_9FLAO</name>
<feature type="transmembrane region" description="Helical" evidence="1">
    <location>
        <begin position="330"/>
        <end position="348"/>
    </location>
</feature>
<reference evidence="2 3" key="1">
    <citation type="submission" date="2018-06" db="EMBL/GenBank/DDBJ databases">
        <title>Genomic Encyclopedia of Archaeal and Bacterial Type Strains, Phase II (KMG-II): from individual species to whole genera.</title>
        <authorList>
            <person name="Goeker M."/>
        </authorList>
    </citation>
    <scope>NUCLEOTIDE SEQUENCE [LARGE SCALE GENOMIC DNA]</scope>
    <source>
        <strain evidence="2 3">DSM 17205</strain>
    </source>
</reference>
<proteinExistence type="predicted"/>
<evidence type="ECO:0000313" key="2">
    <source>
        <dbReference type="EMBL" id="PZX39064.1"/>
    </source>
</evidence>
<sequence length="361" mass="42432">MNETLIKSKIKTLKSNKIMSPEKKLAQIGYSGLKKLFVVLMAFIGYWQAYEFINETSDLTIYLEESNKIYNKYESMISIKNGSESIIEGDIVEPLTINLNIHIDSLTTSNNSTKLLFEIQDKTITISFDLLNQNEKIDFRIYSKKRPKINSINFRIKNITSTDFYDYEIKKSPFNRIFNFWLIISIVSIILFIDALLVVAKDKELQDIKNFVNNFPLTSSNRKKFTKGYKKVYKSYKVRIKPSHKFMTQIIKNLFRSFPIHTDTDKLFIKSMANFKTEFYIFYRFRTAFLIISPIALLASILALTFNYFYYEIEILNKNLSINFLNKTSLTIILMFSLLIIIFPRRAMNIAFLKKGFRKGF</sequence>
<keyword evidence="1" id="KW-0472">Membrane</keyword>
<gene>
    <name evidence="2" type="ORF">LX97_02430</name>
</gene>
<keyword evidence="3" id="KW-1185">Reference proteome</keyword>
<dbReference type="Proteomes" id="UP000248584">
    <property type="component" value="Unassembled WGS sequence"/>
</dbReference>
<dbReference type="EMBL" id="QKZR01000004">
    <property type="protein sequence ID" value="PZX39064.1"/>
    <property type="molecule type" value="Genomic_DNA"/>
</dbReference>
<evidence type="ECO:0000256" key="1">
    <source>
        <dbReference type="SAM" id="Phobius"/>
    </source>
</evidence>
<accession>A0ABX5PW51</accession>
<feature type="transmembrane region" description="Helical" evidence="1">
    <location>
        <begin position="288"/>
        <end position="310"/>
    </location>
</feature>
<keyword evidence="1" id="KW-0812">Transmembrane</keyword>
<comment type="caution">
    <text evidence="2">The sequence shown here is derived from an EMBL/GenBank/DDBJ whole genome shotgun (WGS) entry which is preliminary data.</text>
</comment>
<dbReference type="RefSeq" id="WP_015360691.1">
    <property type="nucleotide sequence ID" value="NZ_QKZR01000004.1"/>
</dbReference>
<organism evidence="2 3">
    <name type="scientific">Nonlabens dokdonensis</name>
    <dbReference type="NCBI Taxonomy" id="328515"/>
    <lineage>
        <taxon>Bacteria</taxon>
        <taxon>Pseudomonadati</taxon>
        <taxon>Bacteroidota</taxon>
        <taxon>Flavobacteriia</taxon>
        <taxon>Flavobacteriales</taxon>
        <taxon>Flavobacteriaceae</taxon>
        <taxon>Nonlabens</taxon>
    </lineage>
</organism>
<protein>
    <submittedName>
        <fullName evidence="2">Uncharacterized protein</fullName>
    </submittedName>
</protein>
<keyword evidence="1" id="KW-1133">Transmembrane helix</keyword>
<feature type="transmembrane region" description="Helical" evidence="1">
    <location>
        <begin position="178"/>
        <end position="200"/>
    </location>
</feature>